<dbReference type="SUPFAM" id="SSF52540">
    <property type="entry name" value="P-loop containing nucleoside triphosphate hydrolases"/>
    <property type="match status" value="1"/>
</dbReference>
<evidence type="ECO:0000259" key="4">
    <source>
        <dbReference type="Pfam" id="PF00931"/>
    </source>
</evidence>
<accession>A0ABP0TH64</accession>
<dbReference type="SUPFAM" id="SSF53474">
    <property type="entry name" value="alpha/beta-Hydrolases"/>
    <property type="match status" value="1"/>
</dbReference>
<dbReference type="Pfam" id="PF23282">
    <property type="entry name" value="WHD_ROQ1"/>
    <property type="match status" value="1"/>
</dbReference>
<name>A0ABP0TH64_9BRYO</name>
<keyword evidence="9" id="KW-1185">Reference proteome</keyword>
<evidence type="ECO:0000313" key="8">
    <source>
        <dbReference type="EMBL" id="CAK9196117.1"/>
    </source>
</evidence>
<dbReference type="Gene3D" id="1.10.8.430">
    <property type="entry name" value="Helical domain of apoptotic protease-activating factors"/>
    <property type="match status" value="1"/>
</dbReference>
<dbReference type="Pfam" id="PF00560">
    <property type="entry name" value="LRR_1"/>
    <property type="match status" value="1"/>
</dbReference>
<dbReference type="InterPro" id="IPR044974">
    <property type="entry name" value="Disease_R_plants"/>
</dbReference>
<feature type="domain" description="Disease resistance protein Roq1-like winged-helix" evidence="5">
    <location>
        <begin position="560"/>
        <end position="629"/>
    </location>
</feature>
<reference evidence="8" key="1">
    <citation type="submission" date="2024-02" db="EMBL/GenBank/DDBJ databases">
        <authorList>
            <consortium name="ELIXIR-Norway"/>
            <consortium name="Elixir Norway"/>
        </authorList>
    </citation>
    <scope>NUCLEOTIDE SEQUENCE</scope>
</reference>
<dbReference type="SUPFAM" id="SSF46785">
    <property type="entry name" value="Winged helix' DNA-binding domain"/>
    <property type="match status" value="1"/>
</dbReference>
<evidence type="ECO:0000256" key="2">
    <source>
        <dbReference type="ARBA" id="ARBA00022737"/>
    </source>
</evidence>
<dbReference type="Gene3D" id="3.40.50.300">
    <property type="entry name" value="P-loop containing nucleotide triphosphate hydrolases"/>
    <property type="match status" value="1"/>
</dbReference>
<feature type="domain" description="Disease resistance protein RPS4B/Roq1-like leucine-rich repeats" evidence="6">
    <location>
        <begin position="770"/>
        <end position="856"/>
    </location>
</feature>
<keyword evidence="2" id="KW-0677">Repeat</keyword>
<gene>
    <name evidence="8" type="ORF">CSSPTR1EN2_LOCUS3313</name>
</gene>
<evidence type="ECO:0000313" key="9">
    <source>
        <dbReference type="Proteomes" id="UP001497512"/>
    </source>
</evidence>
<feature type="domain" description="Disease resistance R13L4/SHOC-2-like LRR" evidence="7">
    <location>
        <begin position="924"/>
        <end position="994"/>
    </location>
</feature>
<feature type="domain" description="NB-ARC" evidence="4">
    <location>
        <begin position="331"/>
        <end position="478"/>
    </location>
</feature>
<dbReference type="InterPro" id="IPR027417">
    <property type="entry name" value="P-loop_NTPase"/>
</dbReference>
<organism evidence="8 9">
    <name type="scientific">Sphagnum troendelagicum</name>
    <dbReference type="NCBI Taxonomy" id="128251"/>
    <lineage>
        <taxon>Eukaryota</taxon>
        <taxon>Viridiplantae</taxon>
        <taxon>Streptophyta</taxon>
        <taxon>Embryophyta</taxon>
        <taxon>Bryophyta</taxon>
        <taxon>Sphagnophytina</taxon>
        <taxon>Sphagnopsida</taxon>
        <taxon>Sphagnales</taxon>
        <taxon>Sphagnaceae</taxon>
        <taxon>Sphagnum</taxon>
    </lineage>
</organism>
<dbReference type="PRINTS" id="PR00364">
    <property type="entry name" value="DISEASERSIST"/>
</dbReference>
<dbReference type="Pfam" id="PF23286">
    <property type="entry name" value="LRR_13"/>
    <property type="match status" value="1"/>
</dbReference>
<dbReference type="EMBL" id="OZ019903">
    <property type="protein sequence ID" value="CAK9196117.1"/>
    <property type="molecule type" value="Genomic_DNA"/>
</dbReference>
<dbReference type="InterPro" id="IPR029058">
    <property type="entry name" value="AB_hydrolase_fold"/>
</dbReference>
<protein>
    <submittedName>
        <fullName evidence="8">Uncharacterized protein</fullName>
    </submittedName>
</protein>
<dbReference type="Pfam" id="PF23598">
    <property type="entry name" value="LRR_14"/>
    <property type="match status" value="1"/>
</dbReference>
<dbReference type="InterPro" id="IPR058192">
    <property type="entry name" value="WHD_ROQ1-like"/>
</dbReference>
<dbReference type="Pfam" id="PF00931">
    <property type="entry name" value="NB-ARC"/>
    <property type="match status" value="1"/>
</dbReference>
<dbReference type="PANTHER" id="PTHR11017">
    <property type="entry name" value="LEUCINE-RICH REPEAT-CONTAINING PROTEIN"/>
    <property type="match status" value="1"/>
</dbReference>
<dbReference type="SUPFAM" id="SSF52058">
    <property type="entry name" value="L domain-like"/>
    <property type="match status" value="1"/>
</dbReference>
<dbReference type="InterPro" id="IPR055414">
    <property type="entry name" value="LRR_R13L4/SHOC2-like"/>
</dbReference>
<dbReference type="InterPro" id="IPR042197">
    <property type="entry name" value="Apaf_helical"/>
</dbReference>
<dbReference type="InterPro" id="IPR002182">
    <property type="entry name" value="NB-ARC"/>
</dbReference>
<evidence type="ECO:0000256" key="3">
    <source>
        <dbReference type="ARBA" id="ARBA00022821"/>
    </source>
</evidence>
<dbReference type="InterPro" id="IPR001611">
    <property type="entry name" value="Leu-rich_rpt"/>
</dbReference>
<dbReference type="Gene3D" id="3.80.10.10">
    <property type="entry name" value="Ribonuclease Inhibitor"/>
    <property type="match status" value="2"/>
</dbReference>
<keyword evidence="1" id="KW-0433">Leucine-rich repeat</keyword>
<dbReference type="PANTHER" id="PTHR11017:SF385">
    <property type="entry name" value="DISEASE RESISTANCE PROTEIN (TIR-NBS-LRR CLASS)-RELATED"/>
    <property type="match status" value="1"/>
</dbReference>
<dbReference type="InterPro" id="IPR036390">
    <property type="entry name" value="WH_DNA-bd_sf"/>
</dbReference>
<dbReference type="InterPro" id="IPR032675">
    <property type="entry name" value="LRR_dom_sf"/>
</dbReference>
<proteinExistence type="predicted"/>
<evidence type="ECO:0000259" key="7">
    <source>
        <dbReference type="Pfam" id="PF23598"/>
    </source>
</evidence>
<evidence type="ECO:0000256" key="1">
    <source>
        <dbReference type="ARBA" id="ARBA00022614"/>
    </source>
</evidence>
<keyword evidence="3" id="KW-0611">Plant defense</keyword>
<sequence length="1003" mass="114285">MQTSLCFSPYRWWTNQNIVEHYQMHDFNPKCSSENPNLVIIFFHGIAFGNDEWKETWTSTTIDGRNEPICWPEKWLPEDMGNNVRILSLSYDSNLMGVHNDVVNIGKNLIHSLVTSRYESLWDAPIVLVGYCFGGLVLKSLVVEVQKNIHQRILNLNDATTNKSCKRFLKNLKGTIFYGVPHAGGSEGFLKYFSWKFQQINTMKKKLRIHSSLLRNLTSFNRQMEELSTDFEKAISQDLIIYAFSEGRALEEKWGTLVPYASSQRLAGANNYMVEDANHFTICRPPTKDHPNYSKLVECLKFCLKKQSKLPLLPKFEVGLDNIAMDMIKLLEKVSIIGLVGMGGIGKTTLSKKIYNLIYKEYDKCSYLEDVKSKHLRDVQKQLLYDLCDKDKDVNDDDLNNIKRFTTLKKVLVVIDDVGTTENLIALHDLLVNGERENNKSKIIVTCRNWQVLENHVIEVGKVDIKLLEESQAKKLFMFHAYGVEEKMKPNFNAITDEIVKACAGLPLSIEVMGRFLKTKHCLQIWNEALWKLRSAEALGGGRENEVLWNKLRISYDDLEEEEKHMFLDIACFFDGYESNTTFRIGTYQCPTLGLRNLEDRSLIKITKDGYLNMHEQLKDMGQKIAMEQRSRIFIWNPQKTNFILANKKVEGMSITRCEEKCLLPDQIAKGSPNLKLLTMTKTSSSVIKVCLQQENQNKLKWLHLQECNMKKLPFDLTYFSHLRILHLVMCYELQELPPSIGQLNTLQEIKLCNCSQLNELPTSIDQLLALQELDLSQCSNLKELPTSMGQLNALQKLNLFQCSMLEELPASFGQLTTLETLNLSCCSQLKELPTSIGQLTTLQRLDLSQCSKLKELPTSIGQLTTLQTLNLSDCSELKELPTSIGQLTIVQTLNLSDCSQLKELPTSIGQLTTLQTLNMSYCSQIKELPTSIGQLTTIQTLDLFGCSELKELPTSIGQLTTLQTLNLSCCFELKELPTSIGQLTTLQTLNLSDWNCPHLLAN</sequence>
<dbReference type="InterPro" id="IPR058546">
    <property type="entry name" value="RPS4B/Roq1-like_LRR"/>
</dbReference>
<evidence type="ECO:0000259" key="6">
    <source>
        <dbReference type="Pfam" id="PF23286"/>
    </source>
</evidence>
<dbReference type="Proteomes" id="UP001497512">
    <property type="component" value="Chromosome 11"/>
</dbReference>
<evidence type="ECO:0000259" key="5">
    <source>
        <dbReference type="Pfam" id="PF23282"/>
    </source>
</evidence>